<dbReference type="RefSeq" id="WP_378261435.1">
    <property type="nucleotide sequence ID" value="NZ_JBHUKR010000004.1"/>
</dbReference>
<evidence type="ECO:0000313" key="3">
    <source>
        <dbReference type="Proteomes" id="UP001597417"/>
    </source>
</evidence>
<keyword evidence="3" id="KW-1185">Reference proteome</keyword>
<evidence type="ECO:0000313" key="2">
    <source>
        <dbReference type="EMBL" id="MFD2415546.1"/>
    </source>
</evidence>
<evidence type="ECO:0000259" key="1">
    <source>
        <dbReference type="Pfam" id="PF12973"/>
    </source>
</evidence>
<proteinExistence type="predicted"/>
<dbReference type="Gene3D" id="2.60.120.10">
    <property type="entry name" value="Jelly Rolls"/>
    <property type="match status" value="1"/>
</dbReference>
<reference evidence="3" key="1">
    <citation type="journal article" date="2019" name="Int. J. Syst. Evol. Microbiol.">
        <title>The Global Catalogue of Microorganisms (GCM) 10K type strain sequencing project: providing services to taxonomists for standard genome sequencing and annotation.</title>
        <authorList>
            <consortium name="The Broad Institute Genomics Platform"/>
            <consortium name="The Broad Institute Genome Sequencing Center for Infectious Disease"/>
            <person name="Wu L."/>
            <person name="Ma J."/>
        </authorList>
    </citation>
    <scope>NUCLEOTIDE SEQUENCE [LARGE SCALE GENOMIC DNA]</scope>
    <source>
        <strain evidence="3">CGMCC 4.7645</strain>
    </source>
</reference>
<dbReference type="Proteomes" id="UP001597417">
    <property type="component" value="Unassembled WGS sequence"/>
</dbReference>
<dbReference type="InterPro" id="IPR025979">
    <property type="entry name" value="ChrR-like_cupin_dom"/>
</dbReference>
<dbReference type="SUPFAM" id="SSF51182">
    <property type="entry name" value="RmlC-like cupins"/>
    <property type="match status" value="1"/>
</dbReference>
<accession>A0ABW5FKS2</accession>
<protein>
    <submittedName>
        <fullName evidence="2">Cupin domain-containing protein</fullName>
    </submittedName>
</protein>
<organism evidence="2 3">
    <name type="scientific">Amycolatopsis pigmentata</name>
    <dbReference type="NCBI Taxonomy" id="450801"/>
    <lineage>
        <taxon>Bacteria</taxon>
        <taxon>Bacillati</taxon>
        <taxon>Actinomycetota</taxon>
        <taxon>Actinomycetes</taxon>
        <taxon>Pseudonocardiales</taxon>
        <taxon>Pseudonocardiaceae</taxon>
        <taxon>Amycolatopsis</taxon>
    </lineage>
</organism>
<dbReference type="EMBL" id="JBHUKR010000004">
    <property type="protein sequence ID" value="MFD2415546.1"/>
    <property type="molecule type" value="Genomic_DNA"/>
</dbReference>
<feature type="domain" description="ChrR-like cupin" evidence="1">
    <location>
        <begin position="12"/>
        <end position="108"/>
    </location>
</feature>
<gene>
    <name evidence="2" type="ORF">ACFSXZ_04310</name>
</gene>
<name>A0ABW5FKS2_9PSEU</name>
<dbReference type="Pfam" id="PF12973">
    <property type="entry name" value="Cupin_7"/>
    <property type="match status" value="1"/>
</dbReference>
<dbReference type="InterPro" id="IPR011051">
    <property type="entry name" value="RmlC_Cupin_sf"/>
</dbReference>
<comment type="caution">
    <text evidence="2">The sequence shown here is derived from an EMBL/GenBank/DDBJ whole genome shotgun (WGS) entry which is preliminary data.</text>
</comment>
<sequence>MSNSGAQRVRWTDAGDLPWQETGLDGLAAKVLVPPSSGGAYVGFTRFSRGAEIPRHRHEGDEFLYVVEGAVEDDGGTLSRGWTSYRPVGCTHSVVSPNGAVVFVVVTGTSVPASTAEEDGGSMPLAPTSVVMSGAPGTGVSEAELCSVPATGGGVARRARLLRVAAGAAVDLPPDESERVCLIVEGSLVDADGAGPFLGPFWFRRLLPSQAASAVAGRDATLILVEWTDRPAGIVTGGPQGW</sequence>
<dbReference type="InterPro" id="IPR014710">
    <property type="entry name" value="RmlC-like_jellyroll"/>
</dbReference>